<keyword evidence="4" id="KW-0862">Zinc</keyword>
<dbReference type="Gene3D" id="3.40.1800.20">
    <property type="match status" value="1"/>
</dbReference>
<evidence type="ECO:0000256" key="3">
    <source>
        <dbReference type="ARBA" id="ARBA00022771"/>
    </source>
</evidence>
<reference evidence="5 6" key="1">
    <citation type="submission" date="2017-06" db="EMBL/GenBank/DDBJ databases">
        <title>Aedes aegypti genome working group (AGWG) sequencing and assembly.</title>
        <authorList>
            <consortium name="Aedes aegypti Genome Working Group (AGWG)"/>
            <person name="Matthews B.J."/>
        </authorList>
    </citation>
    <scope>NUCLEOTIDE SEQUENCE [LARGE SCALE GENOMIC DNA]</scope>
    <source>
        <strain evidence="5 6">LVP_AGWG</strain>
    </source>
</reference>
<name>A0A6I8TAB5_AEDAE</name>
<dbReference type="Pfam" id="PF07776">
    <property type="entry name" value="zf-AD"/>
    <property type="match status" value="1"/>
</dbReference>
<dbReference type="PANTHER" id="PTHR24409">
    <property type="entry name" value="ZINC FINGER PROTEIN 142"/>
    <property type="match status" value="1"/>
</dbReference>
<keyword evidence="6" id="KW-1185">Reference proteome</keyword>
<dbReference type="Proteomes" id="UP000008820">
    <property type="component" value="Chromosome 1"/>
</dbReference>
<dbReference type="SUPFAM" id="SSF57667">
    <property type="entry name" value="beta-beta-alpha zinc fingers"/>
    <property type="match status" value="1"/>
</dbReference>
<dbReference type="PROSITE" id="PS51915">
    <property type="entry name" value="ZAD"/>
    <property type="match status" value="1"/>
</dbReference>
<keyword evidence="2" id="KW-0677">Repeat</keyword>
<dbReference type="GO" id="GO:0000981">
    <property type="term" value="F:DNA-binding transcription factor activity, RNA polymerase II-specific"/>
    <property type="evidence" value="ECO:0007669"/>
    <property type="project" value="TreeGrafter"/>
</dbReference>
<dbReference type="GO" id="GO:0005634">
    <property type="term" value="C:nucleus"/>
    <property type="evidence" value="ECO:0007669"/>
    <property type="project" value="InterPro"/>
</dbReference>
<dbReference type="InParanoid" id="A0A6I8TAB5"/>
<sequence>MDQFLPEVPGNDPTQFCRLCFSQENIHWVIRTCGTEVDLPFVNTIGECLGIWLSLEEDFPYAVCLLCTKRLEGILEFRETSRRCDEALKAKRREDPNAMVLFYDYPEDKVFINGSDKPGFFQDDPDFDTEVIVPEVIVGDEKEEEEAPVEEVVPQIRMSQAEKQLALQNYMKSYLRWSSEIERKKDDDEATVVAPEAQDHDNLPELSVLSEKYVNPDRLTPPPLKKLVPLSRYSCCFCQQSFRTKNILQGHKTAVHASTRKNDSECLDCGQVFLTVNQMKMHAVRHRRDLLISCKTCGIQFLTDNELKAHLKNNGCRMMAFGKCKYCDRIFSRRGRYIFHLKKLHPDKPLPTPDESPRNRSKSGTPENSPPVEKDGRFVVMLDPLPDEILEACRETIREKLVCTLCYEQFDDLPSYNSHVPECLTHHDDNTGTSPPPPYKLCECEVCTAIFEAIDPFVEHLREHEQPLQIKPHDCVQCSGRKPKFLRHPHSPSMILGD</sequence>
<evidence type="ECO:0000256" key="4">
    <source>
        <dbReference type="ARBA" id="ARBA00022833"/>
    </source>
</evidence>
<dbReference type="EnsemblMetazoa" id="AAEL004892-RB">
    <property type="protein sequence ID" value="AAEL004892-PB"/>
    <property type="gene ID" value="AAEL004892"/>
</dbReference>
<dbReference type="GO" id="GO:0000977">
    <property type="term" value="F:RNA polymerase II transcription regulatory region sequence-specific DNA binding"/>
    <property type="evidence" value="ECO:0007669"/>
    <property type="project" value="TreeGrafter"/>
</dbReference>
<dbReference type="InterPro" id="IPR013087">
    <property type="entry name" value="Znf_C2H2_type"/>
</dbReference>
<dbReference type="PROSITE" id="PS00028">
    <property type="entry name" value="ZINC_FINGER_C2H2_1"/>
    <property type="match status" value="4"/>
</dbReference>
<dbReference type="GO" id="GO:0008270">
    <property type="term" value="F:zinc ion binding"/>
    <property type="evidence" value="ECO:0007669"/>
    <property type="project" value="UniProtKB-UniRule"/>
</dbReference>
<keyword evidence="1" id="KW-0479">Metal-binding</keyword>
<dbReference type="PANTHER" id="PTHR24409:SF295">
    <property type="entry name" value="AZ2-RELATED"/>
    <property type="match status" value="1"/>
</dbReference>
<dbReference type="InterPro" id="IPR012934">
    <property type="entry name" value="Znf_AD"/>
</dbReference>
<reference evidence="5" key="2">
    <citation type="submission" date="2020-05" db="UniProtKB">
        <authorList>
            <consortium name="EnsemblMetazoa"/>
        </authorList>
    </citation>
    <scope>IDENTIFICATION</scope>
    <source>
        <strain evidence="5">LVP_AGWG</strain>
    </source>
</reference>
<dbReference type="InterPro" id="IPR036236">
    <property type="entry name" value="Znf_C2H2_sf"/>
</dbReference>
<organism evidence="5 6">
    <name type="scientific">Aedes aegypti</name>
    <name type="common">Yellowfever mosquito</name>
    <name type="synonym">Culex aegypti</name>
    <dbReference type="NCBI Taxonomy" id="7159"/>
    <lineage>
        <taxon>Eukaryota</taxon>
        <taxon>Metazoa</taxon>
        <taxon>Ecdysozoa</taxon>
        <taxon>Arthropoda</taxon>
        <taxon>Hexapoda</taxon>
        <taxon>Insecta</taxon>
        <taxon>Pterygota</taxon>
        <taxon>Neoptera</taxon>
        <taxon>Endopterygota</taxon>
        <taxon>Diptera</taxon>
        <taxon>Nematocera</taxon>
        <taxon>Culicoidea</taxon>
        <taxon>Culicidae</taxon>
        <taxon>Culicinae</taxon>
        <taxon>Aedini</taxon>
        <taxon>Aedes</taxon>
        <taxon>Stegomyia</taxon>
    </lineage>
</organism>
<dbReference type="SMART" id="SM00355">
    <property type="entry name" value="ZnF_C2H2"/>
    <property type="match status" value="6"/>
</dbReference>
<evidence type="ECO:0000256" key="2">
    <source>
        <dbReference type="ARBA" id="ARBA00022737"/>
    </source>
</evidence>
<evidence type="ECO:0000313" key="6">
    <source>
        <dbReference type="Proteomes" id="UP000008820"/>
    </source>
</evidence>
<evidence type="ECO:0000313" key="5">
    <source>
        <dbReference type="EnsemblMetazoa" id="AAEL004892-PB"/>
    </source>
</evidence>
<dbReference type="Gene3D" id="3.30.160.60">
    <property type="entry name" value="Classic Zinc Finger"/>
    <property type="match status" value="2"/>
</dbReference>
<evidence type="ECO:0000256" key="1">
    <source>
        <dbReference type="ARBA" id="ARBA00022723"/>
    </source>
</evidence>
<dbReference type="OrthoDB" id="5876240at2759"/>
<keyword evidence="3" id="KW-0863">Zinc-finger</keyword>
<dbReference type="PROSITE" id="PS50157">
    <property type="entry name" value="ZINC_FINGER_C2H2_2"/>
    <property type="match status" value="2"/>
</dbReference>
<dbReference type="AlphaFoldDB" id="A0A6I8TAB5"/>
<dbReference type="SUPFAM" id="SSF57716">
    <property type="entry name" value="Glucocorticoid receptor-like (DNA-binding domain)"/>
    <property type="match status" value="1"/>
</dbReference>
<dbReference type="SMART" id="SM00868">
    <property type="entry name" value="zf-AD"/>
    <property type="match status" value="2"/>
</dbReference>
<proteinExistence type="predicted"/>
<protein>
    <submittedName>
        <fullName evidence="5">Uncharacterized protein</fullName>
    </submittedName>
</protein>
<accession>A0A6I8TAB5</accession>
<gene>
    <name evidence="5" type="primary">5565603</name>
</gene>